<dbReference type="InterPro" id="IPR003599">
    <property type="entry name" value="Ig_sub"/>
</dbReference>
<evidence type="ECO:0000256" key="1">
    <source>
        <dbReference type="ARBA" id="ARBA00022729"/>
    </source>
</evidence>
<dbReference type="KEGG" id="goe:100908903"/>
<feature type="domain" description="EF-hand" evidence="5">
    <location>
        <begin position="91"/>
        <end position="113"/>
    </location>
</feature>
<dbReference type="InterPro" id="IPR013098">
    <property type="entry name" value="Ig_I-set"/>
</dbReference>
<protein>
    <submittedName>
        <fullName evidence="8">Follistatin-related protein 5</fullName>
    </submittedName>
</protein>
<keyword evidence="7" id="KW-1185">Reference proteome</keyword>
<dbReference type="InterPro" id="IPR002048">
    <property type="entry name" value="EF_hand_dom"/>
</dbReference>
<evidence type="ECO:0000256" key="3">
    <source>
        <dbReference type="ARBA" id="ARBA00023157"/>
    </source>
</evidence>
<gene>
    <name evidence="8" type="primary">LOC100908903</name>
</gene>
<dbReference type="InterPro" id="IPR050958">
    <property type="entry name" value="Cell_Adh-Cytoskel_Orgn"/>
</dbReference>
<dbReference type="PANTHER" id="PTHR45080:SF8">
    <property type="entry name" value="IG-LIKE DOMAIN-CONTAINING PROTEIN"/>
    <property type="match status" value="1"/>
</dbReference>
<dbReference type="InterPro" id="IPR011992">
    <property type="entry name" value="EF-hand-dom_pair"/>
</dbReference>
<dbReference type="SUPFAM" id="SSF47473">
    <property type="entry name" value="EF-hand"/>
    <property type="match status" value="1"/>
</dbReference>
<evidence type="ECO:0000313" key="8">
    <source>
        <dbReference type="RefSeq" id="XP_018495062.1"/>
    </source>
</evidence>
<keyword evidence="3" id="KW-1015">Disulfide bond</keyword>
<dbReference type="PROSITE" id="PS00018">
    <property type="entry name" value="EF_HAND_1"/>
    <property type="match status" value="2"/>
</dbReference>
<feature type="domain" description="Ig-like" evidence="6">
    <location>
        <begin position="128"/>
        <end position="188"/>
    </location>
</feature>
<dbReference type="SUPFAM" id="SSF75011">
    <property type="entry name" value="3-carboxy-cis,cis-mucoante lactonizing enzyme"/>
    <property type="match status" value="1"/>
</dbReference>
<accession>A0AAJ7L3Y0</accession>
<dbReference type="Gene3D" id="2.60.40.10">
    <property type="entry name" value="Immunoglobulins"/>
    <property type="match status" value="2"/>
</dbReference>
<name>A0AAJ7L3Y0_9ACAR</name>
<sequence>MEPESGSLEDQECCQQDYDFMKENLLLFYSKNGEVKRLGGSDSLMASMFAHYDTNADNYLQGEELWKASEDDKMSQLSQACILADMLLFDDVDKDGKLSVAEFYGAFNKLDSEFLKKLEVAIVQARVGDNVEIKCDVTGSPPPPIVWRRNGFDLNALNEEEIKVFVDGSLYLTNVQLVHSGNYTCHAQKNLNIVQTHVLHIHTLPEVHVIPRIQSRAPGELAEMECHVTGVPVPKVKWLKNDEDLKMLADKYTIVGNGTALMVSKITYSDTGAYMCVASSPAGSSRDISSLVVQDEPAPSEFERIPFSRRFFAFHDWGISVYDPDNCRLYHQVQSVDIIPGTQENLCAERGHPCSWGRAINVADRYVYVSQPTKGRVLVISRVQMVVVDVVVTDKFPVELYYVPHLDQLWVLCWRGPVDRGTKTIQIIRDASQKKKHHTVHPEPVDGHFDLVSSLFIPSTSDLGFPWKYGYVVHSGQNGLSKMDLRAMKYVKTIEFANITCHPIGADFAALGGFIVVSCMDPDTGSANGQLVLDYLTDEVVSFKATLLGKPHVSPDSQYVVTLHSPSDKEKNSSNDITIVVQAVTDSGLHFLFDVKTTLRIADLTFFSSRTSHSYDLYASSSNKEDILLVNLQDGKVEMITGIGRAIDPRSSEWGNSRRPIASAGIFGTYMVTSANEAVFVINGKTRTVNCEIGNVVHPRLLVWVRSP</sequence>
<feature type="domain" description="Ig-like" evidence="6">
    <location>
        <begin position="205"/>
        <end position="289"/>
    </location>
</feature>
<dbReference type="SMART" id="SM00408">
    <property type="entry name" value="IGc2"/>
    <property type="match status" value="2"/>
</dbReference>
<dbReference type="AlphaFoldDB" id="A0AAJ7L3Y0"/>
<dbReference type="PROSITE" id="PS50222">
    <property type="entry name" value="EF_HAND_2"/>
    <property type="match status" value="1"/>
</dbReference>
<dbReference type="PROSITE" id="PS50835">
    <property type="entry name" value="IG_LIKE"/>
    <property type="match status" value="2"/>
</dbReference>
<dbReference type="Pfam" id="PF07679">
    <property type="entry name" value="I-set"/>
    <property type="match status" value="1"/>
</dbReference>
<dbReference type="Gene3D" id="2.130.10.10">
    <property type="entry name" value="YVTN repeat-like/Quinoprotein amine dehydrogenase"/>
    <property type="match status" value="1"/>
</dbReference>
<dbReference type="SMART" id="SM00409">
    <property type="entry name" value="IG"/>
    <property type="match status" value="2"/>
</dbReference>
<dbReference type="Gene3D" id="1.10.238.10">
    <property type="entry name" value="EF-hand"/>
    <property type="match status" value="1"/>
</dbReference>
<evidence type="ECO:0000313" key="7">
    <source>
        <dbReference type="Proteomes" id="UP000694867"/>
    </source>
</evidence>
<dbReference type="InterPro" id="IPR036179">
    <property type="entry name" value="Ig-like_dom_sf"/>
</dbReference>
<dbReference type="RefSeq" id="XP_018495062.1">
    <property type="nucleotide sequence ID" value="XM_018639546.1"/>
</dbReference>
<reference evidence="8" key="1">
    <citation type="submission" date="2025-08" db="UniProtKB">
        <authorList>
            <consortium name="RefSeq"/>
        </authorList>
    </citation>
    <scope>IDENTIFICATION</scope>
</reference>
<dbReference type="GO" id="GO:0043025">
    <property type="term" value="C:neuronal cell body"/>
    <property type="evidence" value="ECO:0007669"/>
    <property type="project" value="TreeGrafter"/>
</dbReference>
<organism evidence="7 8">
    <name type="scientific">Galendromus occidentalis</name>
    <name type="common">western predatory mite</name>
    <dbReference type="NCBI Taxonomy" id="34638"/>
    <lineage>
        <taxon>Eukaryota</taxon>
        <taxon>Metazoa</taxon>
        <taxon>Ecdysozoa</taxon>
        <taxon>Arthropoda</taxon>
        <taxon>Chelicerata</taxon>
        <taxon>Arachnida</taxon>
        <taxon>Acari</taxon>
        <taxon>Parasitiformes</taxon>
        <taxon>Mesostigmata</taxon>
        <taxon>Gamasina</taxon>
        <taxon>Phytoseioidea</taxon>
        <taxon>Phytoseiidae</taxon>
        <taxon>Typhlodrominae</taxon>
        <taxon>Galendromus</taxon>
    </lineage>
</organism>
<dbReference type="GO" id="GO:0030424">
    <property type="term" value="C:axon"/>
    <property type="evidence" value="ECO:0007669"/>
    <property type="project" value="TreeGrafter"/>
</dbReference>
<evidence type="ECO:0000256" key="2">
    <source>
        <dbReference type="ARBA" id="ARBA00022837"/>
    </source>
</evidence>
<dbReference type="Pfam" id="PF13927">
    <property type="entry name" value="Ig_3"/>
    <property type="match status" value="1"/>
</dbReference>
<dbReference type="SUPFAM" id="SSF48726">
    <property type="entry name" value="Immunoglobulin"/>
    <property type="match status" value="2"/>
</dbReference>
<dbReference type="GO" id="GO:0007156">
    <property type="term" value="P:homophilic cell adhesion via plasma membrane adhesion molecules"/>
    <property type="evidence" value="ECO:0007669"/>
    <property type="project" value="TreeGrafter"/>
</dbReference>
<dbReference type="InterPro" id="IPR018247">
    <property type="entry name" value="EF_Hand_1_Ca_BS"/>
</dbReference>
<dbReference type="GO" id="GO:0050808">
    <property type="term" value="P:synapse organization"/>
    <property type="evidence" value="ECO:0007669"/>
    <property type="project" value="TreeGrafter"/>
</dbReference>
<dbReference type="InterPro" id="IPR007110">
    <property type="entry name" value="Ig-like_dom"/>
</dbReference>
<keyword evidence="1" id="KW-0732">Signal</keyword>
<dbReference type="GO" id="GO:0008046">
    <property type="term" value="F:axon guidance receptor activity"/>
    <property type="evidence" value="ECO:0007669"/>
    <property type="project" value="TreeGrafter"/>
</dbReference>
<proteinExistence type="predicted"/>
<dbReference type="GO" id="GO:0005509">
    <property type="term" value="F:calcium ion binding"/>
    <property type="evidence" value="ECO:0007669"/>
    <property type="project" value="InterPro"/>
</dbReference>
<dbReference type="CDD" id="cd00096">
    <property type="entry name" value="Ig"/>
    <property type="match status" value="1"/>
</dbReference>
<dbReference type="PANTHER" id="PTHR45080">
    <property type="entry name" value="CONTACTIN 5"/>
    <property type="match status" value="1"/>
</dbReference>
<keyword evidence="4" id="KW-0393">Immunoglobulin domain</keyword>
<dbReference type="InterPro" id="IPR015943">
    <property type="entry name" value="WD40/YVTN_repeat-like_dom_sf"/>
</dbReference>
<dbReference type="FunFam" id="2.60.40.10:FF:000032">
    <property type="entry name" value="palladin isoform X1"/>
    <property type="match status" value="1"/>
</dbReference>
<evidence type="ECO:0000256" key="4">
    <source>
        <dbReference type="ARBA" id="ARBA00023319"/>
    </source>
</evidence>
<evidence type="ECO:0000259" key="5">
    <source>
        <dbReference type="PROSITE" id="PS50222"/>
    </source>
</evidence>
<dbReference type="InterPro" id="IPR003598">
    <property type="entry name" value="Ig_sub2"/>
</dbReference>
<dbReference type="GO" id="GO:0005886">
    <property type="term" value="C:plasma membrane"/>
    <property type="evidence" value="ECO:0007669"/>
    <property type="project" value="TreeGrafter"/>
</dbReference>
<dbReference type="Proteomes" id="UP000694867">
    <property type="component" value="Unplaced"/>
</dbReference>
<dbReference type="GeneID" id="100908903"/>
<evidence type="ECO:0000259" key="6">
    <source>
        <dbReference type="PROSITE" id="PS50835"/>
    </source>
</evidence>
<dbReference type="InterPro" id="IPR013783">
    <property type="entry name" value="Ig-like_fold"/>
</dbReference>
<keyword evidence="2" id="KW-0106">Calcium</keyword>